<name>A0A165WD66_DAUCS</name>
<reference evidence="1" key="2">
    <citation type="submission" date="2022-03" db="EMBL/GenBank/DDBJ databases">
        <title>Draft title - Genomic analysis of global carrot germplasm unveils the trajectory of domestication and the origin of high carotenoid orange carrot.</title>
        <authorList>
            <person name="Iorizzo M."/>
            <person name="Ellison S."/>
            <person name="Senalik D."/>
            <person name="Macko-Podgorni A."/>
            <person name="Grzebelus D."/>
            <person name="Bostan H."/>
            <person name="Rolling W."/>
            <person name="Curaba J."/>
            <person name="Simon P."/>
        </authorList>
    </citation>
    <scope>NUCLEOTIDE SEQUENCE</scope>
    <source>
        <tissue evidence="1">Leaf</tissue>
    </source>
</reference>
<keyword evidence="2" id="KW-1185">Reference proteome</keyword>
<dbReference type="AlphaFoldDB" id="A0A165WD66"/>
<evidence type="ECO:0000313" key="2">
    <source>
        <dbReference type="Proteomes" id="UP000077755"/>
    </source>
</evidence>
<proteinExistence type="predicted"/>
<organism evidence="1 2">
    <name type="scientific">Daucus carota subsp. sativus</name>
    <name type="common">Carrot</name>
    <dbReference type="NCBI Taxonomy" id="79200"/>
    <lineage>
        <taxon>Eukaryota</taxon>
        <taxon>Viridiplantae</taxon>
        <taxon>Streptophyta</taxon>
        <taxon>Embryophyta</taxon>
        <taxon>Tracheophyta</taxon>
        <taxon>Spermatophyta</taxon>
        <taxon>Magnoliopsida</taxon>
        <taxon>eudicotyledons</taxon>
        <taxon>Gunneridae</taxon>
        <taxon>Pentapetalae</taxon>
        <taxon>asterids</taxon>
        <taxon>campanulids</taxon>
        <taxon>Apiales</taxon>
        <taxon>Apiaceae</taxon>
        <taxon>Apioideae</taxon>
        <taxon>Scandiceae</taxon>
        <taxon>Daucinae</taxon>
        <taxon>Daucus</taxon>
        <taxon>Daucus sect. Daucus</taxon>
    </lineage>
</organism>
<accession>A0A165WD66</accession>
<evidence type="ECO:0000313" key="1">
    <source>
        <dbReference type="EMBL" id="WOG96194.1"/>
    </source>
</evidence>
<dbReference type="Gramene" id="KZM97375">
    <property type="protein sequence ID" value="KZM97375"/>
    <property type="gene ID" value="DCAR_015263"/>
</dbReference>
<protein>
    <submittedName>
        <fullName evidence="1">Uncharacterized protein</fullName>
    </submittedName>
</protein>
<reference evidence="1" key="1">
    <citation type="journal article" date="2016" name="Nat. Genet.">
        <title>A high-quality carrot genome assembly provides new insights into carotenoid accumulation and asterid genome evolution.</title>
        <authorList>
            <person name="Iorizzo M."/>
            <person name="Ellison S."/>
            <person name="Senalik D."/>
            <person name="Zeng P."/>
            <person name="Satapoomin P."/>
            <person name="Huang J."/>
            <person name="Bowman M."/>
            <person name="Iovene M."/>
            <person name="Sanseverino W."/>
            <person name="Cavagnaro P."/>
            <person name="Yildiz M."/>
            <person name="Macko-Podgorni A."/>
            <person name="Moranska E."/>
            <person name="Grzebelus E."/>
            <person name="Grzebelus D."/>
            <person name="Ashrafi H."/>
            <person name="Zheng Z."/>
            <person name="Cheng S."/>
            <person name="Spooner D."/>
            <person name="Van Deynze A."/>
            <person name="Simon P."/>
        </authorList>
    </citation>
    <scope>NUCLEOTIDE SEQUENCE</scope>
    <source>
        <tissue evidence="1">Leaf</tissue>
    </source>
</reference>
<dbReference type="Proteomes" id="UP000077755">
    <property type="component" value="Chromosome 4"/>
</dbReference>
<gene>
    <name evidence="1" type="ORF">DCAR_0415527</name>
</gene>
<sequence length="52" mass="5458">MAALVSNKTIMIVTALALLIANIVVMAAAANQQQSGENSFKVGPPLYRASRN</sequence>
<dbReference type="EMBL" id="CP093346">
    <property type="protein sequence ID" value="WOG96194.1"/>
    <property type="molecule type" value="Genomic_DNA"/>
</dbReference>